<feature type="compositionally biased region" description="Low complexity" evidence="1">
    <location>
        <begin position="82"/>
        <end position="107"/>
    </location>
</feature>
<comment type="caution">
    <text evidence="2">The sequence shown here is derived from an EMBL/GenBank/DDBJ whole genome shotgun (WGS) entry which is preliminary data.</text>
</comment>
<feature type="region of interest" description="Disordered" evidence="1">
    <location>
        <begin position="1"/>
        <end position="21"/>
    </location>
</feature>
<sequence length="107" mass="11190">MFFDFPEGADPAWTSGVATPGRITERGGVRYQDEEEYGPMCRDRAANGYNSGMGEIFRKVAAITPIKTEASAESVPCEAGVASTPRSPASRHASASGAAARPPAAEL</sequence>
<evidence type="ECO:0000313" key="3">
    <source>
        <dbReference type="Proteomes" id="UP001189429"/>
    </source>
</evidence>
<proteinExistence type="predicted"/>
<name>A0ABN9TNQ0_9DINO</name>
<feature type="region of interest" description="Disordered" evidence="1">
    <location>
        <begin position="71"/>
        <end position="107"/>
    </location>
</feature>
<evidence type="ECO:0000256" key="1">
    <source>
        <dbReference type="SAM" id="MobiDB-lite"/>
    </source>
</evidence>
<dbReference type="EMBL" id="CAUYUJ010014918">
    <property type="protein sequence ID" value="CAK0847648.1"/>
    <property type="molecule type" value="Genomic_DNA"/>
</dbReference>
<protein>
    <submittedName>
        <fullName evidence="2">Uncharacterized protein</fullName>
    </submittedName>
</protein>
<gene>
    <name evidence="2" type="ORF">PCOR1329_LOCUS40806</name>
</gene>
<evidence type="ECO:0000313" key="2">
    <source>
        <dbReference type="EMBL" id="CAK0847648.1"/>
    </source>
</evidence>
<accession>A0ABN9TNQ0</accession>
<organism evidence="2 3">
    <name type="scientific">Prorocentrum cordatum</name>
    <dbReference type="NCBI Taxonomy" id="2364126"/>
    <lineage>
        <taxon>Eukaryota</taxon>
        <taxon>Sar</taxon>
        <taxon>Alveolata</taxon>
        <taxon>Dinophyceae</taxon>
        <taxon>Prorocentrales</taxon>
        <taxon>Prorocentraceae</taxon>
        <taxon>Prorocentrum</taxon>
    </lineage>
</organism>
<reference evidence="2" key="1">
    <citation type="submission" date="2023-10" db="EMBL/GenBank/DDBJ databases">
        <authorList>
            <person name="Chen Y."/>
            <person name="Shah S."/>
            <person name="Dougan E. K."/>
            <person name="Thang M."/>
            <person name="Chan C."/>
        </authorList>
    </citation>
    <scope>NUCLEOTIDE SEQUENCE [LARGE SCALE GENOMIC DNA]</scope>
</reference>
<dbReference type="Proteomes" id="UP001189429">
    <property type="component" value="Unassembled WGS sequence"/>
</dbReference>
<keyword evidence="3" id="KW-1185">Reference proteome</keyword>